<dbReference type="Gene3D" id="3.60.110.10">
    <property type="entry name" value="Carbon-nitrogen hydrolase"/>
    <property type="match status" value="1"/>
</dbReference>
<accession>A0A9W4R0Y9</accession>
<feature type="domain" description="CN hydrolase" evidence="2">
    <location>
        <begin position="8"/>
        <end position="256"/>
    </location>
</feature>
<dbReference type="EC" id="3.5.1.128" evidence="3"/>
<reference evidence="3" key="1">
    <citation type="submission" date="2022-07" db="EMBL/GenBank/DDBJ databases">
        <authorList>
            <person name="Criscuolo A."/>
        </authorList>
    </citation>
    <scope>NUCLEOTIDE SEQUENCE</scope>
    <source>
        <strain evidence="3">CIP103197</strain>
    </source>
</reference>
<sequence>MNKQGINSAPAIIALQMCSGLNPDDNIAKLKQALQTLPTARPLLVCLPEAFLVFSKHAGDTLLVSQRIEQYKQQLSELCRKHNIWLNAGTLPEPYNQHKYYAASHLFNNQGNIVASYNKIHLFDVEVDDQTGSYRESDFTQAGDEVVVVDSPFGKIGLTVCYDLRFAGLFNALVRKGAEIILVPSAFTVPTGKAHWQPLLAARAIETQCYVIAAAQYGVHENGRQTYGHSLMLSPWGETLSEKSTGLGFISCTVDLNQLHKIRRDMPLQSHQRFREPLL</sequence>
<name>A0A9W4R0Y9_PSEHA</name>
<dbReference type="SUPFAM" id="SSF56317">
    <property type="entry name" value="Carbon-nitrogen hydrolase"/>
    <property type="match status" value="1"/>
</dbReference>
<dbReference type="InterPro" id="IPR036526">
    <property type="entry name" value="C-N_Hydrolase_sf"/>
</dbReference>
<gene>
    <name evidence="3" type="primary">nit1</name>
    <name evidence="3" type="ORF">PSEHALCIP103_02500</name>
</gene>
<dbReference type="AlphaFoldDB" id="A0A9W4R0Y9"/>
<evidence type="ECO:0000313" key="4">
    <source>
        <dbReference type="Proteomes" id="UP001152447"/>
    </source>
</evidence>
<dbReference type="Proteomes" id="UP001152447">
    <property type="component" value="Unassembled WGS sequence"/>
</dbReference>
<dbReference type="RefSeq" id="WP_262976935.1">
    <property type="nucleotide sequence ID" value="NZ_CAMAPB010000037.1"/>
</dbReference>
<protein>
    <submittedName>
        <fullName evidence="3">Deaminated glutathione amidase</fullName>
        <ecNumber evidence="3">3.5.1.128</ecNumber>
    </submittedName>
</protein>
<keyword evidence="1 3" id="KW-0378">Hydrolase</keyword>
<dbReference type="EMBL" id="CAMAPB010000037">
    <property type="protein sequence ID" value="CAH9061456.1"/>
    <property type="molecule type" value="Genomic_DNA"/>
</dbReference>
<dbReference type="InterPro" id="IPR003010">
    <property type="entry name" value="C-N_Hydrolase"/>
</dbReference>
<dbReference type="PANTHER" id="PTHR23088:SF27">
    <property type="entry name" value="DEAMINATED GLUTATHIONE AMIDASE"/>
    <property type="match status" value="1"/>
</dbReference>
<evidence type="ECO:0000313" key="3">
    <source>
        <dbReference type="EMBL" id="CAH9061456.1"/>
    </source>
</evidence>
<keyword evidence="4" id="KW-1185">Reference proteome</keyword>
<dbReference type="PROSITE" id="PS50263">
    <property type="entry name" value="CN_HYDROLASE"/>
    <property type="match status" value="1"/>
</dbReference>
<dbReference type="GO" id="GO:0110050">
    <property type="term" value="F:deaminated glutathione amidase activity"/>
    <property type="evidence" value="ECO:0007669"/>
    <property type="project" value="UniProtKB-EC"/>
</dbReference>
<dbReference type="InterPro" id="IPR045254">
    <property type="entry name" value="Nit1/2_C-N_Hydrolase"/>
</dbReference>
<dbReference type="PANTHER" id="PTHR23088">
    <property type="entry name" value="NITRILASE-RELATED"/>
    <property type="match status" value="1"/>
</dbReference>
<comment type="caution">
    <text evidence="3">The sequence shown here is derived from an EMBL/GenBank/DDBJ whole genome shotgun (WGS) entry which is preliminary data.</text>
</comment>
<dbReference type="CDD" id="cd07572">
    <property type="entry name" value="nit"/>
    <property type="match status" value="1"/>
</dbReference>
<dbReference type="Pfam" id="PF00795">
    <property type="entry name" value="CN_hydrolase"/>
    <property type="match status" value="1"/>
</dbReference>
<organism evidence="3 4">
    <name type="scientific">Pseudoalteromonas haloplanktis</name>
    <name type="common">Alteromonas haloplanktis</name>
    <dbReference type="NCBI Taxonomy" id="228"/>
    <lineage>
        <taxon>Bacteria</taxon>
        <taxon>Pseudomonadati</taxon>
        <taxon>Pseudomonadota</taxon>
        <taxon>Gammaproteobacteria</taxon>
        <taxon>Alteromonadales</taxon>
        <taxon>Pseudoalteromonadaceae</taxon>
        <taxon>Pseudoalteromonas</taxon>
    </lineage>
</organism>
<proteinExistence type="predicted"/>
<evidence type="ECO:0000259" key="2">
    <source>
        <dbReference type="PROSITE" id="PS50263"/>
    </source>
</evidence>
<evidence type="ECO:0000256" key="1">
    <source>
        <dbReference type="ARBA" id="ARBA00022801"/>
    </source>
</evidence>